<feature type="domain" description="PAC" evidence="5">
    <location>
        <begin position="352"/>
        <end position="403"/>
    </location>
</feature>
<evidence type="ECO:0000259" key="7">
    <source>
        <dbReference type="PROSITE" id="PS50887"/>
    </source>
</evidence>
<dbReference type="InterPro" id="IPR011006">
    <property type="entry name" value="CheY-like_superfamily"/>
</dbReference>
<dbReference type="NCBIfam" id="TIGR00229">
    <property type="entry name" value="sensory_box"/>
    <property type="match status" value="1"/>
</dbReference>
<reference evidence="8 9" key="1">
    <citation type="submission" date="2016-10" db="EMBL/GenBank/DDBJ databases">
        <authorList>
            <person name="de Groot N.N."/>
        </authorList>
    </citation>
    <scope>NUCLEOTIDE SEQUENCE [LARGE SCALE GENOMIC DNA]</scope>
    <source>
        <strain evidence="8 9">DSM 6059</strain>
    </source>
</reference>
<dbReference type="AlphaFoldDB" id="A0A1I1RQ14"/>
<proteinExistence type="predicted"/>
<dbReference type="GO" id="GO:0006355">
    <property type="term" value="P:regulation of DNA-templated transcription"/>
    <property type="evidence" value="ECO:0007669"/>
    <property type="project" value="InterPro"/>
</dbReference>
<dbReference type="PANTHER" id="PTHR44757:SF4">
    <property type="entry name" value="DIGUANYLATE CYCLASE DGCE-RELATED"/>
    <property type="match status" value="1"/>
</dbReference>
<dbReference type="FunFam" id="3.30.70.270:FF:000001">
    <property type="entry name" value="Diguanylate cyclase domain protein"/>
    <property type="match status" value="1"/>
</dbReference>
<dbReference type="SUPFAM" id="SSF55073">
    <property type="entry name" value="Nucleotide cyclase"/>
    <property type="match status" value="1"/>
</dbReference>
<dbReference type="InterPro" id="IPR035965">
    <property type="entry name" value="PAS-like_dom_sf"/>
</dbReference>
<evidence type="ECO:0000259" key="3">
    <source>
        <dbReference type="PROSITE" id="PS50110"/>
    </source>
</evidence>
<feature type="domain" description="Response regulatory" evidence="3">
    <location>
        <begin position="6"/>
        <end position="125"/>
    </location>
</feature>
<dbReference type="InterPro" id="IPR043128">
    <property type="entry name" value="Rev_trsase/Diguanyl_cyclase"/>
</dbReference>
<dbReference type="Pfam" id="PF00989">
    <property type="entry name" value="PAS"/>
    <property type="match status" value="1"/>
</dbReference>
<dbReference type="Pfam" id="PF00563">
    <property type="entry name" value="EAL"/>
    <property type="match status" value="1"/>
</dbReference>
<feature type="modified residue" description="4-aspartylphosphate" evidence="2">
    <location>
        <position position="56"/>
    </location>
</feature>
<protein>
    <submittedName>
        <fullName evidence="8">PAS domain S-box-containing protein/diguanylate cyclase (GGDEF) domain-containing protein</fullName>
    </submittedName>
</protein>
<dbReference type="SMART" id="SM00267">
    <property type="entry name" value="GGDEF"/>
    <property type="match status" value="1"/>
</dbReference>
<dbReference type="SUPFAM" id="SSF141868">
    <property type="entry name" value="EAL domain-like"/>
    <property type="match status" value="1"/>
</dbReference>
<dbReference type="InterPro" id="IPR052155">
    <property type="entry name" value="Biofilm_reg_signaling"/>
</dbReference>
<dbReference type="CDD" id="cd00156">
    <property type="entry name" value="REC"/>
    <property type="match status" value="1"/>
</dbReference>
<dbReference type="Gene3D" id="3.20.20.450">
    <property type="entry name" value="EAL domain"/>
    <property type="match status" value="1"/>
</dbReference>
<dbReference type="Gene3D" id="3.40.50.2300">
    <property type="match status" value="2"/>
</dbReference>
<evidence type="ECO:0000259" key="6">
    <source>
        <dbReference type="PROSITE" id="PS50883"/>
    </source>
</evidence>
<dbReference type="Pfam" id="PF00072">
    <property type="entry name" value="Response_reg"/>
    <property type="match status" value="1"/>
</dbReference>
<dbReference type="InterPro" id="IPR035919">
    <property type="entry name" value="EAL_sf"/>
</dbReference>
<dbReference type="NCBIfam" id="TIGR00254">
    <property type="entry name" value="GGDEF"/>
    <property type="match status" value="1"/>
</dbReference>
<dbReference type="InterPro" id="IPR000700">
    <property type="entry name" value="PAS-assoc_C"/>
</dbReference>
<organism evidence="8 9">
    <name type="scientific">Pseudoalteromonas denitrificans DSM 6059</name>
    <dbReference type="NCBI Taxonomy" id="1123010"/>
    <lineage>
        <taxon>Bacteria</taxon>
        <taxon>Pseudomonadati</taxon>
        <taxon>Pseudomonadota</taxon>
        <taxon>Gammaproteobacteria</taxon>
        <taxon>Alteromonadales</taxon>
        <taxon>Pseudoalteromonadaceae</taxon>
        <taxon>Pseudoalteromonas</taxon>
    </lineage>
</organism>
<dbReference type="GO" id="GO:0000160">
    <property type="term" value="P:phosphorelay signal transduction system"/>
    <property type="evidence" value="ECO:0007669"/>
    <property type="project" value="InterPro"/>
</dbReference>
<dbReference type="SMART" id="SM00052">
    <property type="entry name" value="EAL"/>
    <property type="match status" value="1"/>
</dbReference>
<evidence type="ECO:0000313" key="8">
    <source>
        <dbReference type="EMBL" id="SFD36439.1"/>
    </source>
</evidence>
<dbReference type="PROSITE" id="PS50112">
    <property type="entry name" value="PAS"/>
    <property type="match status" value="1"/>
</dbReference>
<dbReference type="PROSITE" id="PS50110">
    <property type="entry name" value="RESPONSE_REGULATORY"/>
    <property type="match status" value="2"/>
</dbReference>
<gene>
    <name evidence="8" type="ORF">SAMN02745724_04310</name>
</gene>
<name>A0A1I1RQ14_9GAMM</name>
<dbReference type="CDD" id="cd01949">
    <property type="entry name" value="GGDEF"/>
    <property type="match status" value="1"/>
</dbReference>
<evidence type="ECO:0000259" key="4">
    <source>
        <dbReference type="PROSITE" id="PS50112"/>
    </source>
</evidence>
<dbReference type="PROSITE" id="PS50887">
    <property type="entry name" value="GGDEF"/>
    <property type="match status" value="1"/>
</dbReference>
<feature type="domain" description="GGDEF" evidence="7">
    <location>
        <begin position="435"/>
        <end position="568"/>
    </location>
</feature>
<dbReference type="SMART" id="SM00091">
    <property type="entry name" value="PAS"/>
    <property type="match status" value="1"/>
</dbReference>
<dbReference type="InterPro" id="IPR013767">
    <property type="entry name" value="PAS_fold"/>
</dbReference>
<evidence type="ECO:0000313" key="9">
    <source>
        <dbReference type="Proteomes" id="UP000198862"/>
    </source>
</evidence>
<dbReference type="InterPro" id="IPR001789">
    <property type="entry name" value="Sig_transdc_resp-reg_receiver"/>
</dbReference>
<dbReference type="SUPFAM" id="SSF55785">
    <property type="entry name" value="PYP-like sensor domain (PAS domain)"/>
    <property type="match status" value="1"/>
</dbReference>
<feature type="domain" description="Response regulatory" evidence="3">
    <location>
        <begin position="135"/>
        <end position="248"/>
    </location>
</feature>
<feature type="modified residue" description="4-aspartylphosphate" evidence="2">
    <location>
        <position position="183"/>
    </location>
</feature>
<dbReference type="CDD" id="cd01948">
    <property type="entry name" value="EAL"/>
    <property type="match status" value="1"/>
</dbReference>
<keyword evidence="2" id="KW-0597">Phosphoprotein</keyword>
<comment type="cofactor">
    <cofactor evidence="1">
        <name>Mg(2+)</name>
        <dbReference type="ChEBI" id="CHEBI:18420"/>
    </cofactor>
</comment>
<dbReference type="InterPro" id="IPR001633">
    <property type="entry name" value="EAL_dom"/>
</dbReference>
<dbReference type="EMBL" id="FOLO01000051">
    <property type="protein sequence ID" value="SFD36439.1"/>
    <property type="molecule type" value="Genomic_DNA"/>
</dbReference>
<dbReference type="STRING" id="1123010.SAMN02745724_04310"/>
<evidence type="ECO:0000259" key="5">
    <source>
        <dbReference type="PROSITE" id="PS50113"/>
    </source>
</evidence>
<feature type="domain" description="PAS" evidence="4">
    <location>
        <begin position="277"/>
        <end position="321"/>
    </location>
</feature>
<dbReference type="SMART" id="SM00448">
    <property type="entry name" value="REC"/>
    <property type="match status" value="2"/>
</dbReference>
<dbReference type="Gene3D" id="3.30.70.270">
    <property type="match status" value="1"/>
</dbReference>
<evidence type="ECO:0000256" key="1">
    <source>
        <dbReference type="ARBA" id="ARBA00001946"/>
    </source>
</evidence>
<dbReference type="PROSITE" id="PS50113">
    <property type="entry name" value="PAC"/>
    <property type="match status" value="1"/>
</dbReference>
<dbReference type="Pfam" id="PF00990">
    <property type="entry name" value="GGDEF"/>
    <property type="match status" value="1"/>
</dbReference>
<dbReference type="Gene3D" id="3.30.450.20">
    <property type="entry name" value="PAS domain"/>
    <property type="match status" value="1"/>
</dbReference>
<dbReference type="GO" id="GO:0003824">
    <property type="term" value="F:catalytic activity"/>
    <property type="evidence" value="ECO:0007669"/>
    <property type="project" value="UniProtKB-ARBA"/>
</dbReference>
<evidence type="ECO:0000256" key="2">
    <source>
        <dbReference type="PROSITE-ProRule" id="PRU00169"/>
    </source>
</evidence>
<dbReference type="InterPro" id="IPR000014">
    <property type="entry name" value="PAS"/>
</dbReference>
<feature type="domain" description="EAL" evidence="6">
    <location>
        <begin position="579"/>
        <end position="828"/>
    </location>
</feature>
<dbReference type="InterPro" id="IPR029787">
    <property type="entry name" value="Nucleotide_cyclase"/>
</dbReference>
<dbReference type="CDD" id="cd00130">
    <property type="entry name" value="PAS"/>
    <property type="match status" value="1"/>
</dbReference>
<dbReference type="PANTHER" id="PTHR44757">
    <property type="entry name" value="DIGUANYLATE CYCLASE DGCP"/>
    <property type="match status" value="1"/>
</dbReference>
<dbReference type="Proteomes" id="UP000198862">
    <property type="component" value="Unassembled WGS sequence"/>
</dbReference>
<dbReference type="InterPro" id="IPR000160">
    <property type="entry name" value="GGDEF_dom"/>
</dbReference>
<keyword evidence="9" id="KW-1185">Reference proteome</keyword>
<accession>A0A1I1RQ14</accession>
<dbReference type="PROSITE" id="PS50883">
    <property type="entry name" value="EAL"/>
    <property type="match status" value="1"/>
</dbReference>
<dbReference type="SUPFAM" id="SSF52172">
    <property type="entry name" value="CheY-like"/>
    <property type="match status" value="2"/>
</dbReference>
<sequence>MPIGLQLLLVHSNAKLREKLKAFVGENSQYDIIEAHDGKFAASVLKTENIACVISDIDIGQLDGWRLVRLVRSGVFNCKADTPFIMLASTWCERIAETTAREFGINHILPYENYHQIPHLLSHYQTITSHLIQNKILVIEDAEDTADLVYRMLRHKFTVEIAQDGTQGLAMWQADNYDIVLLDIMLPGMSGTEVLDQILLQKPDQTVVVMTAHGSMDLAEELMFRGACDFISKPFRAEQLRKVIDIAARRDDFLVSNAQFAQTITTLKTNETAKNSIAQAHQRLLDNLTTSVLELDGKGRIRFVNQSWLNLTGYTCEQALNLCLSHFLSESCSLNSYQSALDKLMAGDLEKEKLELRLKHRKEKEHWVEARFNRICDKKNKVTISVTIDDITTRKLAEEKLAYQALHDPLTQLHNRHYFDQKLIEFTLLAQRQQKQHALLYLDLDHFKAINDTQGHSQGDLVLADISEQLKNKLRKSDILCRIGGDEFAILLPYTELEAAKSLADNICKDVASGHFQFDEKIYKVTCSVGVSIIDGLEKSAQTYLQRADIALYVAKGQGRNQVHCFTSDDKESDEFQSNMQWIHILHYALENDHLEMHYQPVVDIKTQEIAYYEALVRLNVEGKLIYPNEFIPTLEKFDDMNLLDHHVVNCALKDLANYPELKRIAINLSAQAFRDKRLLPLIEGTLKTFNVEPQRVIFELTESASLSNLSATQNMIERLSDLGCDFSIDDFGTGFSTFAYLKNLPADTVKIDGSFVKEMLHNKIDLALVKAICEVAGALNKKTVAEFVESEAILDLLSDINVDYAQGYFLGKPQALSVLFPLKEDNLSLA</sequence>
<dbReference type="RefSeq" id="WP_245763885.1">
    <property type="nucleotide sequence ID" value="NZ_FOLO01000051.1"/>
</dbReference>